<gene>
    <name evidence="1" type="ORF">D5F53_16110</name>
</gene>
<dbReference type="AlphaFoldDB" id="A0A385TU65"/>
<keyword evidence="2" id="KW-1185">Reference proteome</keyword>
<dbReference type="KEGG" id="plw:D5F53_16110"/>
<evidence type="ECO:0000313" key="1">
    <source>
        <dbReference type="EMBL" id="AYB44705.1"/>
    </source>
</evidence>
<organism evidence="1 2">
    <name type="scientific">Paenibacillus lautus</name>
    <name type="common">Bacillus lautus</name>
    <dbReference type="NCBI Taxonomy" id="1401"/>
    <lineage>
        <taxon>Bacteria</taxon>
        <taxon>Bacillati</taxon>
        <taxon>Bacillota</taxon>
        <taxon>Bacilli</taxon>
        <taxon>Bacillales</taxon>
        <taxon>Paenibacillaceae</taxon>
        <taxon>Paenibacillus</taxon>
    </lineage>
</organism>
<dbReference type="RefSeq" id="WP_119848587.1">
    <property type="nucleotide sequence ID" value="NZ_CP032412.1"/>
</dbReference>
<dbReference type="EMBL" id="CP032412">
    <property type="protein sequence ID" value="AYB44705.1"/>
    <property type="molecule type" value="Genomic_DNA"/>
</dbReference>
<protein>
    <submittedName>
        <fullName evidence="1">Uncharacterized protein</fullName>
    </submittedName>
</protein>
<accession>A0A385TU65</accession>
<reference evidence="1 2" key="1">
    <citation type="submission" date="2018-09" db="EMBL/GenBank/DDBJ databases">
        <title>Genome Sequence of Paenibacillus lautus Strain E7593-69, Azo Dye-Degrading Bacteria, Isolated from Commercial Tattoo Inks.</title>
        <authorList>
            <person name="Nho S.W."/>
            <person name="Kim S.-J."/>
            <person name="Kweon O."/>
            <person name="Cerniglia C.E."/>
        </authorList>
    </citation>
    <scope>NUCLEOTIDE SEQUENCE [LARGE SCALE GENOMIC DNA]</scope>
    <source>
        <strain evidence="1 2">E7593-69</strain>
    </source>
</reference>
<name>A0A385TU65_PAELA</name>
<proteinExistence type="predicted"/>
<evidence type="ECO:0000313" key="2">
    <source>
        <dbReference type="Proteomes" id="UP000266552"/>
    </source>
</evidence>
<sequence>MKYEFNITASISELVWYPDELSDECRVHPNFQAVMDRLGIAVPVEEIYERYFDSPVNTGHVLVFQETKGPNSCIVLDTYRDPLDQLDMIQVGWRSQVEDYELRRLSRKFYDECEFAVRYQEGQSVLSEKLREDRYPRTLRYLNRE</sequence>
<dbReference type="Proteomes" id="UP000266552">
    <property type="component" value="Chromosome"/>
</dbReference>